<dbReference type="Proteomes" id="UP001235720">
    <property type="component" value="Unassembled WGS sequence"/>
</dbReference>
<dbReference type="PIRSF" id="PIRSF004846">
    <property type="entry name" value="ModA"/>
    <property type="match status" value="1"/>
</dbReference>
<feature type="signal peptide" evidence="5">
    <location>
        <begin position="1"/>
        <end position="21"/>
    </location>
</feature>
<keyword evidence="3 5" id="KW-0732">Signal</keyword>
<keyword evidence="2" id="KW-0479">Metal-binding</keyword>
<feature type="region of interest" description="Disordered" evidence="4">
    <location>
        <begin position="26"/>
        <end position="51"/>
    </location>
</feature>
<dbReference type="InterPro" id="IPR050682">
    <property type="entry name" value="ModA/WtpA"/>
</dbReference>
<reference evidence="6 7" key="1">
    <citation type="submission" date="2023-06" db="EMBL/GenBank/DDBJ databases">
        <authorList>
            <person name="Feng G."/>
            <person name="Li J."/>
            <person name="Zhu H."/>
        </authorList>
    </citation>
    <scope>NUCLEOTIDE SEQUENCE [LARGE SCALE GENOMIC DNA]</scope>
    <source>
        <strain evidence="6 7">RHCJP20</strain>
    </source>
</reference>
<dbReference type="SUPFAM" id="SSF53850">
    <property type="entry name" value="Periplasmic binding protein-like II"/>
    <property type="match status" value="1"/>
</dbReference>
<keyword evidence="7" id="KW-1185">Reference proteome</keyword>
<protein>
    <submittedName>
        <fullName evidence="6">Molybdate ABC transporter substrate-binding protein</fullName>
    </submittedName>
</protein>
<dbReference type="Gene3D" id="3.40.190.10">
    <property type="entry name" value="Periplasmic binding protein-like II"/>
    <property type="match status" value="2"/>
</dbReference>
<evidence type="ECO:0000313" key="6">
    <source>
        <dbReference type="EMBL" id="MDM7887657.1"/>
    </source>
</evidence>
<dbReference type="Pfam" id="PF13531">
    <property type="entry name" value="SBP_bac_11"/>
    <property type="match status" value="1"/>
</dbReference>
<evidence type="ECO:0000256" key="2">
    <source>
        <dbReference type="ARBA" id="ARBA00022723"/>
    </source>
</evidence>
<dbReference type="PROSITE" id="PS51257">
    <property type="entry name" value="PROKAR_LIPOPROTEIN"/>
    <property type="match status" value="1"/>
</dbReference>
<evidence type="ECO:0000313" key="7">
    <source>
        <dbReference type="Proteomes" id="UP001235720"/>
    </source>
</evidence>
<evidence type="ECO:0000256" key="5">
    <source>
        <dbReference type="SAM" id="SignalP"/>
    </source>
</evidence>
<comment type="caution">
    <text evidence="6">The sequence shown here is derived from an EMBL/GenBank/DDBJ whole genome shotgun (WGS) entry which is preliminary data.</text>
</comment>
<evidence type="ECO:0000256" key="4">
    <source>
        <dbReference type="SAM" id="MobiDB-lite"/>
    </source>
</evidence>
<name>A0ABT7TFH8_9MICO</name>
<accession>A0ABT7TFH8</accession>
<feature type="compositionally biased region" description="Low complexity" evidence="4">
    <location>
        <begin position="38"/>
        <end position="51"/>
    </location>
</feature>
<proteinExistence type="inferred from homology"/>
<dbReference type="InterPro" id="IPR005950">
    <property type="entry name" value="ModA"/>
</dbReference>
<evidence type="ECO:0000256" key="1">
    <source>
        <dbReference type="ARBA" id="ARBA00009175"/>
    </source>
</evidence>
<comment type="similarity">
    <text evidence="1">Belongs to the bacterial solute-binding protein ModA family.</text>
</comment>
<dbReference type="PANTHER" id="PTHR30632">
    <property type="entry name" value="MOLYBDATE-BINDING PERIPLASMIC PROTEIN"/>
    <property type="match status" value="1"/>
</dbReference>
<dbReference type="PANTHER" id="PTHR30632:SF0">
    <property type="entry name" value="SULFATE-BINDING PROTEIN"/>
    <property type="match status" value="1"/>
</dbReference>
<sequence>MKPLLRTSFTLAIIVAGLTLAACTTQPAPSGATGSGATGTTASGTATGSAAPSGSITVFAAASLQRTFTELGKRYEQQHPGTTITFSFAGSSDLVSQIRNGAPADVFASADEANMAKLATTDLATGWPRAFATNTLEIAVAPGNPEHVADLRDLTASDLQVVTCAAPVPCGAATAKVEQAAGVELHPVSEEQSVTDVLGKVESGQADAGLVYVTDVEGSGGKVEGVPFAESSEAVNTYPIGVLKESSNPSLAASFAAYVRSDAGREVLSHAGFGAP</sequence>
<feature type="chain" id="PRO_5046155718" evidence="5">
    <location>
        <begin position="22"/>
        <end position="276"/>
    </location>
</feature>
<gene>
    <name evidence="6" type="primary">modA</name>
    <name evidence="6" type="ORF">QUG98_04230</name>
</gene>
<organism evidence="6 7">
    <name type="scientific">Curtobacterium subtropicum</name>
    <dbReference type="NCBI Taxonomy" id="3055138"/>
    <lineage>
        <taxon>Bacteria</taxon>
        <taxon>Bacillati</taxon>
        <taxon>Actinomycetota</taxon>
        <taxon>Actinomycetes</taxon>
        <taxon>Micrococcales</taxon>
        <taxon>Microbacteriaceae</taxon>
        <taxon>Curtobacterium</taxon>
    </lineage>
</organism>
<dbReference type="RefSeq" id="WP_289469373.1">
    <property type="nucleotide sequence ID" value="NZ_JAUCMM010000002.1"/>
</dbReference>
<dbReference type="CDD" id="cd13538">
    <property type="entry name" value="PBP2_ModA_like_1"/>
    <property type="match status" value="1"/>
</dbReference>
<dbReference type="EMBL" id="JAUCMM010000002">
    <property type="protein sequence ID" value="MDM7887657.1"/>
    <property type="molecule type" value="Genomic_DNA"/>
</dbReference>
<dbReference type="NCBIfam" id="TIGR01256">
    <property type="entry name" value="modA"/>
    <property type="match status" value="1"/>
</dbReference>
<evidence type="ECO:0000256" key="3">
    <source>
        <dbReference type="ARBA" id="ARBA00022729"/>
    </source>
</evidence>